<reference evidence="1 2" key="1">
    <citation type="journal article" date="2017" name="BMC Genomics">
        <title>Comparative and functional genomics of the Lactococcus lactis taxon; insights into evolution and niche adaptation.</title>
        <authorList>
            <person name="Kelleher P."/>
            <person name="Bottacini F."/>
            <person name="Mahony J."/>
            <person name="Kilcawley K.N."/>
            <person name="van Sinderen D."/>
        </authorList>
    </citation>
    <scope>NUCLEOTIDE SEQUENCE [LARGE SCALE GENOMIC DNA]</scope>
    <source>
        <strain evidence="1 2">JM1</strain>
    </source>
</reference>
<dbReference type="AlphaFoldDB" id="A0A1V0PJE1"/>
<protein>
    <submittedName>
        <fullName evidence="1">DUF3173 family protein</fullName>
    </submittedName>
</protein>
<dbReference type="EMBL" id="CP015899">
    <property type="protein sequence ID" value="ARE29394.1"/>
    <property type="molecule type" value="Genomic_DNA"/>
</dbReference>
<dbReference type="Pfam" id="PF11372">
    <property type="entry name" value="DUF3173"/>
    <property type="match status" value="2"/>
</dbReference>
<evidence type="ECO:0000313" key="2">
    <source>
        <dbReference type="Proteomes" id="UP000191806"/>
    </source>
</evidence>
<dbReference type="RefSeq" id="WP_032951002.1">
    <property type="nucleotide sequence ID" value="NZ_CP015899.2"/>
</dbReference>
<name>A0A1V0PJE1_LACLC</name>
<accession>A0A1V0PJE1</accession>
<dbReference type="Proteomes" id="UP000191806">
    <property type="component" value="Chromosome"/>
</dbReference>
<organism evidence="1 2">
    <name type="scientific">Lactococcus lactis subsp. cremoris</name>
    <name type="common">Streptococcus cremoris</name>
    <dbReference type="NCBI Taxonomy" id="1359"/>
    <lineage>
        <taxon>Bacteria</taxon>
        <taxon>Bacillati</taxon>
        <taxon>Bacillota</taxon>
        <taxon>Bacilli</taxon>
        <taxon>Lactobacillales</taxon>
        <taxon>Streptococcaceae</taxon>
        <taxon>Lactococcus</taxon>
    </lineage>
</organism>
<proteinExistence type="predicted"/>
<gene>
    <name evidence="1" type="ORF">LLJM1_2052</name>
</gene>
<evidence type="ECO:0000313" key="1">
    <source>
        <dbReference type="EMBL" id="ARE29394.1"/>
    </source>
</evidence>
<dbReference type="InterPro" id="IPR021512">
    <property type="entry name" value="DUF3173"/>
</dbReference>
<sequence length="165" mass="18263">MKNPTLTKDDLIATGYGFGTAKTLITEGKRLMVERGYDYYTNSRLGRVPRYIMEQLLGCDLPTPELPHSDSEDNRQTVANPILTKYDLLALGYGTGQVSALLAQAKKDLVDEGFDYYAIPNLGSVPSSSLENILGFRPPALPQARQILRQELEARSLSCHNAKTQ</sequence>